<dbReference type="InterPro" id="IPR013783">
    <property type="entry name" value="Ig-like_fold"/>
</dbReference>
<name>A0A6P5LR13_PHACI</name>
<dbReference type="SMART" id="SM00409">
    <property type="entry name" value="IG"/>
    <property type="match status" value="1"/>
</dbReference>
<evidence type="ECO:0000313" key="6">
    <source>
        <dbReference type="RefSeq" id="XP_020860960.1"/>
    </source>
</evidence>
<dbReference type="PANTHER" id="PTHR24100">
    <property type="entry name" value="BUTYROPHILIN"/>
    <property type="match status" value="1"/>
</dbReference>
<dbReference type="Gene3D" id="2.60.40.10">
    <property type="entry name" value="Immunoglobulins"/>
    <property type="match status" value="1"/>
</dbReference>
<gene>
    <name evidence="6" type="primary">LOC110220981</name>
</gene>
<evidence type="ECO:0000259" key="4">
    <source>
        <dbReference type="PROSITE" id="PS50835"/>
    </source>
</evidence>
<dbReference type="GO" id="GO:0050852">
    <property type="term" value="P:T cell receptor signaling pathway"/>
    <property type="evidence" value="ECO:0007669"/>
    <property type="project" value="TreeGrafter"/>
</dbReference>
<keyword evidence="3" id="KW-0393">Immunoglobulin domain</keyword>
<dbReference type="InterPro" id="IPR036179">
    <property type="entry name" value="Ig-like_dom_sf"/>
</dbReference>
<keyword evidence="5" id="KW-1185">Reference proteome</keyword>
<organism evidence="5 6">
    <name type="scientific">Phascolarctos cinereus</name>
    <name type="common">Koala</name>
    <dbReference type="NCBI Taxonomy" id="38626"/>
    <lineage>
        <taxon>Eukaryota</taxon>
        <taxon>Metazoa</taxon>
        <taxon>Chordata</taxon>
        <taxon>Craniata</taxon>
        <taxon>Vertebrata</taxon>
        <taxon>Euteleostomi</taxon>
        <taxon>Mammalia</taxon>
        <taxon>Metatheria</taxon>
        <taxon>Diprotodontia</taxon>
        <taxon>Phascolarctidae</taxon>
        <taxon>Phascolarctos</taxon>
    </lineage>
</organism>
<dbReference type="GO" id="GO:0009897">
    <property type="term" value="C:external side of plasma membrane"/>
    <property type="evidence" value="ECO:0007669"/>
    <property type="project" value="TreeGrafter"/>
</dbReference>
<dbReference type="Proteomes" id="UP000515140">
    <property type="component" value="Unplaced"/>
</dbReference>
<dbReference type="InterPro" id="IPR003599">
    <property type="entry name" value="Ig_sub"/>
</dbReference>
<dbReference type="InterPro" id="IPR007110">
    <property type="entry name" value="Ig-like_dom"/>
</dbReference>
<evidence type="ECO:0000256" key="3">
    <source>
        <dbReference type="ARBA" id="ARBA00023319"/>
    </source>
</evidence>
<dbReference type="GO" id="GO:0001817">
    <property type="term" value="P:regulation of cytokine production"/>
    <property type="evidence" value="ECO:0007669"/>
    <property type="project" value="TreeGrafter"/>
</dbReference>
<dbReference type="KEGG" id="pcw:110220981"/>
<dbReference type="PROSITE" id="PS50835">
    <property type="entry name" value="IG_LIKE"/>
    <property type="match status" value="1"/>
</dbReference>
<dbReference type="GO" id="GO:0005102">
    <property type="term" value="F:signaling receptor binding"/>
    <property type="evidence" value="ECO:0007669"/>
    <property type="project" value="TreeGrafter"/>
</dbReference>
<evidence type="ECO:0000313" key="5">
    <source>
        <dbReference type="Proteomes" id="UP000515140"/>
    </source>
</evidence>
<dbReference type="InterPro" id="IPR013106">
    <property type="entry name" value="Ig_V-set"/>
</dbReference>
<dbReference type="PANTHER" id="PTHR24100:SF151">
    <property type="entry name" value="ICOS LIGAND"/>
    <property type="match status" value="1"/>
</dbReference>
<dbReference type="InterPro" id="IPR050504">
    <property type="entry name" value="IgSF_BTN/MOG"/>
</dbReference>
<comment type="subcellular location">
    <subcellularLocation>
        <location evidence="1">Membrane</location>
    </subcellularLocation>
</comment>
<feature type="domain" description="Ig-like" evidence="4">
    <location>
        <begin position="1"/>
        <end position="98"/>
    </location>
</feature>
<accession>A0A6P5LR13</accession>
<dbReference type="InParanoid" id="A0A6P5LR13"/>
<protein>
    <submittedName>
        <fullName evidence="6">Natural cytotoxicity triggering receptor 3 ligand 1-like</fullName>
    </submittedName>
</protein>
<evidence type="ECO:0000256" key="1">
    <source>
        <dbReference type="ARBA" id="ARBA00004370"/>
    </source>
</evidence>
<reference evidence="6" key="1">
    <citation type="submission" date="2025-08" db="UniProtKB">
        <authorList>
            <consortium name="RefSeq"/>
        </authorList>
    </citation>
    <scope>IDENTIFICATION</scope>
    <source>
        <tissue evidence="6">Spleen</tissue>
    </source>
</reference>
<evidence type="ECO:0000256" key="2">
    <source>
        <dbReference type="ARBA" id="ARBA00023136"/>
    </source>
</evidence>
<keyword evidence="2" id="KW-0472">Membrane</keyword>
<dbReference type="Pfam" id="PF07686">
    <property type="entry name" value="V-set"/>
    <property type="match status" value="1"/>
</dbReference>
<dbReference type="SUPFAM" id="SSF48726">
    <property type="entry name" value="Immunoglobulin"/>
    <property type="match status" value="1"/>
</dbReference>
<dbReference type="RefSeq" id="XP_020860960.1">
    <property type="nucleotide sequence ID" value="XM_021005301.1"/>
</dbReference>
<proteinExistence type="predicted"/>
<dbReference type="GeneID" id="110220981"/>
<dbReference type="AlphaFoldDB" id="A0A6P5LR13"/>
<sequence length="213" mass="24303">MKMNGKAQNVYLSANVTIPCTLYEHDSVNLNISVIGIRWFQRRSNSDKEDNVFEYNGGKQTQFRPGASISLSGLRKGNASLFLPSIQLQEAGEYRCEIIIPPIKVERTARVDVVGEREGTWSPVFHVYWMAHSWKSQPQITWKKVIPRTHSLIEDNAEYIYRTSIRNNGGMFNATTSLILHPILEDNGTIYQTWEGLLCLHDDFHDPAFICLG</sequence>